<dbReference type="AlphaFoldDB" id="A0A9P3GC40"/>
<organism evidence="1 2">
    <name type="scientific">Phanerochaete sordida</name>
    <dbReference type="NCBI Taxonomy" id="48140"/>
    <lineage>
        <taxon>Eukaryota</taxon>
        <taxon>Fungi</taxon>
        <taxon>Dikarya</taxon>
        <taxon>Basidiomycota</taxon>
        <taxon>Agaricomycotina</taxon>
        <taxon>Agaricomycetes</taxon>
        <taxon>Polyporales</taxon>
        <taxon>Phanerochaetaceae</taxon>
        <taxon>Phanerochaete</taxon>
    </lineage>
</organism>
<reference evidence="1 2" key="1">
    <citation type="submission" date="2021-08" db="EMBL/GenBank/DDBJ databases">
        <title>Draft Genome Sequence of Phanerochaete sordida strain YK-624.</title>
        <authorList>
            <person name="Mori T."/>
            <person name="Dohra H."/>
            <person name="Suzuki T."/>
            <person name="Kawagishi H."/>
            <person name="Hirai H."/>
        </authorList>
    </citation>
    <scope>NUCLEOTIDE SEQUENCE [LARGE SCALE GENOMIC DNA]</scope>
    <source>
        <strain evidence="1 2">YK-624</strain>
    </source>
</reference>
<protein>
    <submittedName>
        <fullName evidence="1">Uncharacterized protein</fullName>
    </submittedName>
</protein>
<proteinExistence type="predicted"/>
<accession>A0A9P3GC40</accession>
<gene>
    <name evidence="1" type="ORF">PsYK624_073040</name>
</gene>
<dbReference type="Proteomes" id="UP000703269">
    <property type="component" value="Unassembled WGS sequence"/>
</dbReference>
<name>A0A9P3GC40_9APHY</name>
<dbReference type="EMBL" id="BPQB01000020">
    <property type="protein sequence ID" value="GJE91155.1"/>
    <property type="molecule type" value="Genomic_DNA"/>
</dbReference>
<comment type="caution">
    <text evidence="1">The sequence shown here is derived from an EMBL/GenBank/DDBJ whole genome shotgun (WGS) entry which is preliminary data.</text>
</comment>
<keyword evidence="2" id="KW-1185">Reference proteome</keyword>
<evidence type="ECO:0000313" key="2">
    <source>
        <dbReference type="Proteomes" id="UP000703269"/>
    </source>
</evidence>
<sequence>MTCEDFARPWTAHCTAPRPGGTAAYPRALALCGISGGWITDCGCCGIPTLVTPFCCLAGENRPNMCGCMYAWFPRAALRLV</sequence>
<evidence type="ECO:0000313" key="1">
    <source>
        <dbReference type="EMBL" id="GJE91155.1"/>
    </source>
</evidence>